<feature type="transmembrane region" description="Helical" evidence="1">
    <location>
        <begin position="61"/>
        <end position="92"/>
    </location>
</feature>
<evidence type="ECO:0000313" key="2">
    <source>
        <dbReference type="EMBL" id="OGC79803.1"/>
    </source>
</evidence>
<accession>A0A1F4XF96</accession>
<proteinExistence type="predicted"/>
<dbReference type="Proteomes" id="UP000177845">
    <property type="component" value="Unassembled WGS sequence"/>
</dbReference>
<protein>
    <recommendedName>
        <fullName evidence="4">DUF5673 domain-containing protein</fullName>
    </recommendedName>
</protein>
<evidence type="ECO:0000313" key="3">
    <source>
        <dbReference type="Proteomes" id="UP000177845"/>
    </source>
</evidence>
<keyword evidence="1" id="KW-1133">Transmembrane helix</keyword>
<gene>
    <name evidence="2" type="ORF">A3K01_01765</name>
</gene>
<dbReference type="AlphaFoldDB" id="A0A1F4XF96"/>
<keyword evidence="1" id="KW-0812">Transmembrane</keyword>
<organism evidence="2 3">
    <name type="scientific">candidate division WWE3 bacterium RIFOXYD1_FULL_43_17</name>
    <dbReference type="NCBI Taxonomy" id="1802652"/>
    <lineage>
        <taxon>Bacteria</taxon>
        <taxon>Katanobacteria</taxon>
    </lineage>
</organism>
<sequence>MQIPYSKILNLVGLTNQKPSDNKRSDGFDPQTLAPKEIYVEWESVVKAEVKEMNKRFSRTFIIIAVVITLLLVVMKEFGLIFVVASLIFFLVSLNRLPEHSVHVEASSHGIKYGDSMYYWHDLRQFFFKQIAGAEIMIVDTYTYLPGRLFFSFNPGDKVKIQESLDKHIPYLSVEPMSFLDKLFENVKSKFNI</sequence>
<evidence type="ECO:0000256" key="1">
    <source>
        <dbReference type="SAM" id="Phobius"/>
    </source>
</evidence>
<evidence type="ECO:0008006" key="4">
    <source>
        <dbReference type="Google" id="ProtNLM"/>
    </source>
</evidence>
<dbReference type="EMBL" id="MEWJ01000035">
    <property type="protein sequence ID" value="OGC79803.1"/>
    <property type="molecule type" value="Genomic_DNA"/>
</dbReference>
<name>A0A1F4XF96_UNCKA</name>
<keyword evidence="1" id="KW-0472">Membrane</keyword>
<comment type="caution">
    <text evidence="2">The sequence shown here is derived from an EMBL/GenBank/DDBJ whole genome shotgun (WGS) entry which is preliminary data.</text>
</comment>
<reference evidence="2 3" key="1">
    <citation type="journal article" date="2016" name="Nat. Commun.">
        <title>Thousands of microbial genomes shed light on interconnected biogeochemical processes in an aquifer system.</title>
        <authorList>
            <person name="Anantharaman K."/>
            <person name="Brown C.T."/>
            <person name="Hug L.A."/>
            <person name="Sharon I."/>
            <person name="Castelle C.J."/>
            <person name="Probst A.J."/>
            <person name="Thomas B.C."/>
            <person name="Singh A."/>
            <person name="Wilkins M.J."/>
            <person name="Karaoz U."/>
            <person name="Brodie E.L."/>
            <person name="Williams K.H."/>
            <person name="Hubbard S.S."/>
            <person name="Banfield J.F."/>
        </authorList>
    </citation>
    <scope>NUCLEOTIDE SEQUENCE [LARGE SCALE GENOMIC DNA]</scope>
</reference>